<dbReference type="InterPro" id="IPR009061">
    <property type="entry name" value="DNA-bd_dom_put_sf"/>
</dbReference>
<dbReference type="AlphaFoldDB" id="A0A375J6S0"/>
<accession>A0A375J6S0</accession>
<reference evidence="2 3" key="1">
    <citation type="submission" date="2018-01" db="EMBL/GenBank/DDBJ databases">
        <authorList>
            <person name="Gaut B.S."/>
            <person name="Morton B.R."/>
            <person name="Clegg M.T."/>
            <person name="Duvall M.R."/>
        </authorList>
    </citation>
    <scope>NUCLEOTIDE SEQUENCE [LARGE SCALE GENOMIC DNA]</scope>
    <source>
        <strain evidence="2">Cupriavidus taiwanensis cmp 52</strain>
    </source>
</reference>
<evidence type="ECO:0000313" key="3">
    <source>
        <dbReference type="Proteomes" id="UP000256805"/>
    </source>
</evidence>
<dbReference type="Proteomes" id="UP000256805">
    <property type="component" value="Unassembled WGS sequence"/>
</dbReference>
<dbReference type="RefSeq" id="WP_116382206.1">
    <property type="nucleotide sequence ID" value="NZ_LS483233.1"/>
</dbReference>
<dbReference type="Pfam" id="PF05930">
    <property type="entry name" value="Phage_AlpA"/>
    <property type="match status" value="1"/>
</dbReference>
<dbReference type="InterPro" id="IPR010260">
    <property type="entry name" value="AlpA"/>
</dbReference>
<sequence>MSNTQSPSLRPRKAAEFLGIGVSTLWRWVNTQPGFPKPISLSERTTVFIEGDLAAWRDKQAKAMAASNETQKPRGRSTATSKA</sequence>
<organism evidence="2 3">
    <name type="scientific">Cupriavidus taiwanensis</name>
    <dbReference type="NCBI Taxonomy" id="164546"/>
    <lineage>
        <taxon>Bacteria</taxon>
        <taxon>Pseudomonadati</taxon>
        <taxon>Pseudomonadota</taxon>
        <taxon>Betaproteobacteria</taxon>
        <taxon>Burkholderiales</taxon>
        <taxon>Burkholderiaceae</taxon>
        <taxon>Cupriavidus</taxon>
    </lineage>
</organism>
<feature type="region of interest" description="Disordered" evidence="1">
    <location>
        <begin position="62"/>
        <end position="83"/>
    </location>
</feature>
<proteinExistence type="predicted"/>
<protein>
    <submittedName>
        <fullName evidence="2">Prophage CP4-57 regulatory protein (AlpA) (Modular protein)</fullName>
    </submittedName>
</protein>
<dbReference type="SUPFAM" id="SSF46955">
    <property type="entry name" value="Putative DNA-binding domain"/>
    <property type="match status" value="1"/>
</dbReference>
<name>A0A375J6S0_9BURK</name>
<evidence type="ECO:0000313" key="2">
    <source>
        <dbReference type="EMBL" id="SPR99316.1"/>
    </source>
</evidence>
<gene>
    <name evidence="2" type="ORF">CBM2634_A80248</name>
</gene>
<dbReference type="EMBL" id="OVTA01000030">
    <property type="protein sequence ID" value="SPR99316.1"/>
    <property type="molecule type" value="Genomic_DNA"/>
</dbReference>
<evidence type="ECO:0000256" key="1">
    <source>
        <dbReference type="SAM" id="MobiDB-lite"/>
    </source>
</evidence>